<gene>
    <name evidence="1" type="ORF">JCM19274_2576</name>
</gene>
<proteinExistence type="predicted"/>
<reference evidence="1 2" key="1">
    <citation type="journal article" date="2014" name="Genome Announc.">
        <title>Draft Genome Sequences of Marine Flavobacterium Algibacter lectus Strains SS8 and NR4.</title>
        <authorList>
            <person name="Takatani N."/>
            <person name="Nakanishi M."/>
            <person name="Meirelles P."/>
            <person name="Mino S."/>
            <person name="Suda W."/>
            <person name="Oshima K."/>
            <person name="Hattori M."/>
            <person name="Ohkuma M."/>
            <person name="Hosokawa M."/>
            <person name="Miyashita K."/>
            <person name="Thompson F.L."/>
            <person name="Niwa A."/>
            <person name="Sawabe T."/>
            <person name="Sawabe T."/>
        </authorList>
    </citation>
    <scope>NUCLEOTIDE SEQUENCE [LARGE SCALE GENOMIC DNA]</scope>
    <source>
        <strain evidence="2">JCM19274</strain>
    </source>
</reference>
<sequence>MTLKTRLNKLIKFKKMGAVDQSIIKNIAEDLDCGCTCFYNIKTKEVIAIPPSFMDGFDDFDDDEFKPPTGDDFIKINPLEGSDSFKIMESFVQQLPENALQQELEHTLRNKKPFQNFKYLIEASEFRTSWFNFKQKEIEKHVVIQLNKG</sequence>
<accession>A0A090WWW8</accession>
<organism evidence="1 2">
    <name type="scientific">Algibacter lectus</name>
    <dbReference type="NCBI Taxonomy" id="221126"/>
    <lineage>
        <taxon>Bacteria</taxon>
        <taxon>Pseudomonadati</taxon>
        <taxon>Bacteroidota</taxon>
        <taxon>Flavobacteriia</taxon>
        <taxon>Flavobacteriales</taxon>
        <taxon>Flavobacteriaceae</taxon>
        <taxon>Algibacter</taxon>
    </lineage>
</organism>
<evidence type="ECO:0000313" key="2">
    <source>
        <dbReference type="Proteomes" id="UP000029643"/>
    </source>
</evidence>
<dbReference type="STRING" id="221126.SAMN04489722_10779"/>
<dbReference type="Proteomes" id="UP000029643">
    <property type="component" value="Unassembled WGS sequence"/>
</dbReference>
<protein>
    <submittedName>
        <fullName evidence="1">Uncharacterized protein</fullName>
    </submittedName>
</protein>
<dbReference type="InterPro" id="IPR005361">
    <property type="entry name" value="UPF0158"/>
</dbReference>
<name>A0A090WWW8_9FLAO</name>
<dbReference type="Pfam" id="PF03682">
    <property type="entry name" value="UPF0158"/>
    <property type="match status" value="1"/>
</dbReference>
<dbReference type="AlphaFoldDB" id="A0A090WWW8"/>
<comment type="caution">
    <text evidence="1">The sequence shown here is derived from an EMBL/GenBank/DDBJ whole genome shotgun (WGS) entry which is preliminary data.</text>
</comment>
<dbReference type="EMBL" id="BBNU01000008">
    <property type="protein sequence ID" value="GAL79904.1"/>
    <property type="molecule type" value="Genomic_DNA"/>
</dbReference>
<evidence type="ECO:0000313" key="1">
    <source>
        <dbReference type="EMBL" id="GAL79904.1"/>
    </source>
</evidence>